<keyword evidence="1" id="KW-0472">Membrane</keyword>
<feature type="transmembrane region" description="Helical" evidence="1">
    <location>
        <begin position="141"/>
        <end position="160"/>
    </location>
</feature>
<evidence type="ECO:0000259" key="2">
    <source>
        <dbReference type="Pfam" id="PF07786"/>
    </source>
</evidence>
<feature type="transmembrane region" description="Helical" evidence="1">
    <location>
        <begin position="47"/>
        <end position="64"/>
    </location>
</feature>
<proteinExistence type="predicted"/>
<dbReference type="PANTHER" id="PTHR31061">
    <property type="entry name" value="LD22376P"/>
    <property type="match status" value="1"/>
</dbReference>
<dbReference type="AlphaFoldDB" id="A0A5J4SB16"/>
<name>A0A5J4SB16_9ZZZZ</name>
<keyword evidence="1" id="KW-1133">Transmembrane helix</keyword>
<evidence type="ECO:0000256" key="1">
    <source>
        <dbReference type="SAM" id="Phobius"/>
    </source>
</evidence>
<sequence>MTRLLALDTLRGITIAGMIMVNNPGTWGKIYAPLAHARWNGLTPTDLVFPFFMFIMGVSTYISLRKYNFELGKAVVVKIIRRTVIIFFIGLGIAWFSLFYRTGEIWTFDHIRILGVMQRLALCYGVTAFVALTVKHKNIPYLIVTLLVGYLFILLLGKGYEYNEITFFLSLTVPCLA</sequence>
<accession>A0A5J4SB16</accession>
<feature type="transmembrane region" description="Helical" evidence="1">
    <location>
        <begin position="113"/>
        <end position="134"/>
    </location>
</feature>
<dbReference type="PANTHER" id="PTHR31061:SF24">
    <property type="entry name" value="LD22376P"/>
    <property type="match status" value="1"/>
</dbReference>
<gene>
    <name evidence="3" type="ORF">EZS27_008945</name>
</gene>
<evidence type="ECO:0000313" key="3">
    <source>
        <dbReference type="EMBL" id="KAA6343354.1"/>
    </source>
</evidence>
<feature type="domain" description="Heparan-alpha-glucosaminide N-acetyltransferase catalytic" evidence="2">
    <location>
        <begin position="3"/>
        <end position="148"/>
    </location>
</feature>
<comment type="caution">
    <text evidence="3">The sequence shown here is derived from an EMBL/GenBank/DDBJ whole genome shotgun (WGS) entry which is preliminary data.</text>
</comment>
<protein>
    <recommendedName>
        <fullName evidence="2">Heparan-alpha-glucosaminide N-acetyltransferase catalytic domain-containing protein</fullName>
    </recommendedName>
</protein>
<dbReference type="EMBL" id="SNRY01000274">
    <property type="protein sequence ID" value="KAA6343354.1"/>
    <property type="molecule type" value="Genomic_DNA"/>
</dbReference>
<dbReference type="InterPro" id="IPR012429">
    <property type="entry name" value="HGSNAT_cat"/>
</dbReference>
<feature type="transmembrane region" description="Helical" evidence="1">
    <location>
        <begin position="84"/>
        <end position="101"/>
    </location>
</feature>
<keyword evidence="1" id="KW-0812">Transmembrane</keyword>
<organism evidence="3">
    <name type="scientific">termite gut metagenome</name>
    <dbReference type="NCBI Taxonomy" id="433724"/>
    <lineage>
        <taxon>unclassified sequences</taxon>
        <taxon>metagenomes</taxon>
        <taxon>organismal metagenomes</taxon>
    </lineage>
</organism>
<dbReference type="Pfam" id="PF07786">
    <property type="entry name" value="HGSNAT_cat"/>
    <property type="match status" value="1"/>
</dbReference>
<reference evidence="3" key="1">
    <citation type="submission" date="2019-03" db="EMBL/GenBank/DDBJ databases">
        <title>Single cell metagenomics reveals metabolic interactions within the superorganism composed of flagellate Streblomastix strix and complex community of Bacteroidetes bacteria on its surface.</title>
        <authorList>
            <person name="Treitli S.C."/>
            <person name="Kolisko M."/>
            <person name="Husnik F."/>
            <person name="Keeling P."/>
            <person name="Hampl V."/>
        </authorList>
    </citation>
    <scope>NUCLEOTIDE SEQUENCE</scope>
    <source>
        <strain evidence="3">STM</strain>
    </source>
</reference>